<dbReference type="Proteomes" id="UP001152320">
    <property type="component" value="Chromosome 1"/>
</dbReference>
<evidence type="ECO:0000313" key="6">
    <source>
        <dbReference type="Proteomes" id="UP001152320"/>
    </source>
</evidence>
<dbReference type="Gene3D" id="2.60.120.290">
    <property type="entry name" value="Spermadhesin, CUB domain"/>
    <property type="match status" value="1"/>
</dbReference>
<dbReference type="SMART" id="SM00042">
    <property type="entry name" value="CUB"/>
    <property type="match status" value="1"/>
</dbReference>
<sequence>MEIHYTSQSGKTVGGFEALVEFLDPDSDYRAPGPVICESIYLETNGSVNVRSPTFPNTQYRNIRCGYVIHADIGEVISMKIVNIFMEDCLSRAYNEDFLSMPFSSYDIPEAFDGANRQAPPITDRLCGFNATAVTFVSSGNIIYLYYETDEDRRHGGFEVSTSMFNKVISVVDLKSP</sequence>
<gene>
    <name evidence="5" type="ORF">HOLleu_02918</name>
</gene>
<keyword evidence="1" id="KW-0677">Repeat</keyword>
<evidence type="ECO:0000256" key="1">
    <source>
        <dbReference type="ARBA" id="ARBA00022737"/>
    </source>
</evidence>
<keyword evidence="6" id="KW-1185">Reference proteome</keyword>
<proteinExistence type="predicted"/>
<dbReference type="CDD" id="cd00041">
    <property type="entry name" value="CUB"/>
    <property type="match status" value="1"/>
</dbReference>
<dbReference type="AlphaFoldDB" id="A0A9Q1CRC5"/>
<dbReference type="PROSITE" id="PS01180">
    <property type="entry name" value="CUB"/>
    <property type="match status" value="1"/>
</dbReference>
<evidence type="ECO:0000256" key="2">
    <source>
        <dbReference type="ARBA" id="ARBA00023157"/>
    </source>
</evidence>
<dbReference type="EMBL" id="JAIZAY010000001">
    <property type="protein sequence ID" value="KAJ8049946.1"/>
    <property type="molecule type" value="Genomic_DNA"/>
</dbReference>
<keyword evidence="2" id="KW-1015">Disulfide bond</keyword>
<reference evidence="5" key="1">
    <citation type="submission" date="2021-10" db="EMBL/GenBank/DDBJ databases">
        <title>Tropical sea cucumber genome reveals ecological adaptation and Cuvierian tubules defense mechanism.</title>
        <authorList>
            <person name="Chen T."/>
        </authorList>
    </citation>
    <scope>NUCLEOTIDE SEQUENCE</scope>
    <source>
        <strain evidence="5">Nanhai2018</strain>
        <tissue evidence="5">Muscle</tissue>
    </source>
</reference>
<comment type="caution">
    <text evidence="3">Lacks conserved residue(s) required for the propagation of feature annotation.</text>
</comment>
<dbReference type="Pfam" id="PF00431">
    <property type="entry name" value="CUB"/>
    <property type="match status" value="1"/>
</dbReference>
<evidence type="ECO:0000259" key="4">
    <source>
        <dbReference type="PROSITE" id="PS01180"/>
    </source>
</evidence>
<dbReference type="PANTHER" id="PTHR24251">
    <property type="entry name" value="OVOCHYMASE-RELATED"/>
    <property type="match status" value="1"/>
</dbReference>
<name>A0A9Q1CRC5_HOLLE</name>
<comment type="caution">
    <text evidence="5">The sequence shown here is derived from an EMBL/GenBank/DDBJ whole genome shotgun (WGS) entry which is preliminary data.</text>
</comment>
<dbReference type="InterPro" id="IPR035914">
    <property type="entry name" value="Sperma_CUB_dom_sf"/>
</dbReference>
<dbReference type="SUPFAM" id="SSF49854">
    <property type="entry name" value="Spermadhesin, CUB domain"/>
    <property type="match status" value="1"/>
</dbReference>
<dbReference type="InterPro" id="IPR000859">
    <property type="entry name" value="CUB_dom"/>
</dbReference>
<protein>
    <submittedName>
        <fullName evidence="5">Suppressor of tumorigenicity 14 protein-like</fullName>
    </submittedName>
</protein>
<organism evidence="5 6">
    <name type="scientific">Holothuria leucospilota</name>
    <name type="common">Black long sea cucumber</name>
    <name type="synonym">Mertensiothuria leucospilota</name>
    <dbReference type="NCBI Taxonomy" id="206669"/>
    <lineage>
        <taxon>Eukaryota</taxon>
        <taxon>Metazoa</taxon>
        <taxon>Echinodermata</taxon>
        <taxon>Eleutherozoa</taxon>
        <taxon>Echinozoa</taxon>
        <taxon>Holothuroidea</taxon>
        <taxon>Aspidochirotacea</taxon>
        <taxon>Aspidochirotida</taxon>
        <taxon>Holothuriidae</taxon>
        <taxon>Holothuria</taxon>
    </lineage>
</organism>
<evidence type="ECO:0000256" key="3">
    <source>
        <dbReference type="PROSITE-ProRule" id="PRU00059"/>
    </source>
</evidence>
<evidence type="ECO:0000313" key="5">
    <source>
        <dbReference type="EMBL" id="KAJ8049946.1"/>
    </source>
</evidence>
<dbReference type="OrthoDB" id="10009301at2759"/>
<accession>A0A9Q1CRC5</accession>
<feature type="domain" description="CUB" evidence="4">
    <location>
        <begin position="37"/>
        <end position="165"/>
    </location>
</feature>